<evidence type="ECO:0000313" key="4">
    <source>
        <dbReference type="Proteomes" id="UP000182373"/>
    </source>
</evidence>
<proteinExistence type="predicted"/>
<organism evidence="3 4">
    <name type="scientific">Granulibacter bethesdensis</name>
    <dbReference type="NCBI Taxonomy" id="364410"/>
    <lineage>
        <taxon>Bacteria</taxon>
        <taxon>Pseudomonadati</taxon>
        <taxon>Pseudomonadota</taxon>
        <taxon>Alphaproteobacteria</taxon>
        <taxon>Acetobacterales</taxon>
        <taxon>Acetobacteraceae</taxon>
        <taxon>Granulibacter</taxon>
    </lineage>
</organism>
<evidence type="ECO:0000313" key="3">
    <source>
        <dbReference type="EMBL" id="APH53273.1"/>
    </source>
</evidence>
<name>A0AAC9KC47_9PROT</name>
<dbReference type="RefSeq" id="WP_072571653.1">
    <property type="nucleotide sequence ID" value="NZ_CP018191.1"/>
</dbReference>
<dbReference type="GO" id="GO:0004488">
    <property type="term" value="F:methylenetetrahydrofolate dehydrogenase (NADP+) activity"/>
    <property type="evidence" value="ECO:0007669"/>
    <property type="project" value="UniProtKB-EC"/>
</dbReference>
<dbReference type="EC" id="1.5.1.-" evidence="3"/>
<sequence>MTAKLLYQFDTDWTPSVFDSVVAYDGGADHVIGHANVTPENVGALVDGAIFTRGPKEKRFTALWIGGGSMEAGEAVLSAVKKKFFGNFRVSVMLDSNGSNTTAAAGVALLAKAAPLKGKKAIVLAGTGPVGMRAAGLMALEGADVTITGRQKDRTEKAAAAISKRFGVEVKAIEAADAAAREAAIQGQQVVYAAGAIGFELLSEEAWKKTSSVELLADVNAQPPLGIGGVGVMDKGKEYEGGAGTVKGFGALGIGGLKLKLHRACIAQLFEKDDQVLDAEGIYALAKEMA</sequence>
<dbReference type="Pfam" id="PF09176">
    <property type="entry name" value="Mpt_N"/>
    <property type="match status" value="1"/>
</dbReference>
<dbReference type="AlphaFoldDB" id="A0AAC9KC47"/>
<evidence type="ECO:0000259" key="2">
    <source>
        <dbReference type="Pfam" id="PF09176"/>
    </source>
</evidence>
<keyword evidence="1 3" id="KW-0560">Oxidoreductase</keyword>
<dbReference type="InterPro" id="IPR036291">
    <property type="entry name" value="NAD(P)-bd_dom_sf"/>
</dbReference>
<dbReference type="Proteomes" id="UP000182373">
    <property type="component" value="Chromosome"/>
</dbReference>
<protein>
    <submittedName>
        <fullName evidence="3">Methylenetetrahydromethanopterin dehydrogenase (NADP+)</fullName>
        <ecNumber evidence="3">1.5.1.-</ecNumber>
        <ecNumber evidence="3">1.5.1.5</ecNumber>
    </submittedName>
</protein>
<dbReference type="EC" id="1.5.1.5" evidence="3"/>
<dbReference type="InterPro" id="IPR015259">
    <property type="entry name" value="Methyl-teptahyd_DH_N"/>
</dbReference>
<dbReference type="SUPFAM" id="SSF53223">
    <property type="entry name" value="Aminoacid dehydrogenase-like, N-terminal domain"/>
    <property type="match status" value="1"/>
</dbReference>
<dbReference type="InterPro" id="IPR035015">
    <property type="entry name" value="NAD-bd_H4MPT_DH"/>
</dbReference>
<evidence type="ECO:0000256" key="1">
    <source>
        <dbReference type="ARBA" id="ARBA00023002"/>
    </source>
</evidence>
<feature type="domain" description="Methylene-tetrahydromethanopterin dehydrogenase N-terminal" evidence="2">
    <location>
        <begin position="17"/>
        <end position="97"/>
    </location>
</feature>
<dbReference type="EMBL" id="CP018191">
    <property type="protein sequence ID" value="APH53273.1"/>
    <property type="molecule type" value="Genomic_DNA"/>
</dbReference>
<dbReference type="SUPFAM" id="SSF51735">
    <property type="entry name" value="NAD(P)-binding Rossmann-fold domains"/>
    <property type="match status" value="1"/>
</dbReference>
<reference evidence="4" key="1">
    <citation type="submission" date="2016-11" db="EMBL/GenBank/DDBJ databases">
        <title>Comparative genomic and phenotypic analysis of Granulibacter bethesdensis clinical isolates from patients with chronic granulomatous disease.</title>
        <authorList>
            <person name="Zarember K.A."/>
            <person name="Porcella S.F."/>
            <person name="Chu J."/>
            <person name="Ding L."/>
            <person name="Dahlstrom E."/>
            <person name="Barbian K."/>
            <person name="Martens C."/>
            <person name="Sykora L."/>
            <person name="Kramer S."/>
            <person name="Pettinato A.M."/>
            <person name="Hong H."/>
            <person name="Wald G."/>
            <person name="Berg L.J."/>
            <person name="Rogge L.S."/>
            <person name="Greenberg D.E."/>
            <person name="Falcone E.L."/>
            <person name="Neves J.F."/>
            <person name="Simoes M.J."/>
            <person name="Casal M."/>
            <person name="Rodriguez-Lopez F.C."/>
            <person name="Zelazny A."/>
            <person name="Gallin J.I."/>
            <person name="Holland S.M."/>
        </authorList>
    </citation>
    <scope>NUCLEOTIDE SEQUENCE [LARGE SCALE GENOMIC DNA]</scope>
    <source>
        <strain evidence="4">NIH9.1</strain>
    </source>
</reference>
<dbReference type="Gene3D" id="3.40.50.720">
    <property type="entry name" value="NAD(P)-binding Rossmann-like Domain"/>
    <property type="match status" value="1"/>
</dbReference>
<accession>A0AAC9KC47</accession>
<dbReference type="InterPro" id="IPR037089">
    <property type="entry name" value="Methyl-teptahyd_DH_N_sf"/>
</dbReference>
<dbReference type="InterPro" id="IPR046346">
    <property type="entry name" value="Aminoacid_DH-like_N_sf"/>
</dbReference>
<dbReference type="Gene3D" id="3.40.50.10280">
    <property type="entry name" value="Methylene-tetrahydromethanopterin dehydrogenase, N-terminal domain"/>
    <property type="match status" value="1"/>
</dbReference>
<dbReference type="CDD" id="cd01078">
    <property type="entry name" value="NAD_bind_H4MPT_DH"/>
    <property type="match status" value="1"/>
</dbReference>
<gene>
    <name evidence="3" type="ORF">GbCGDNIH9_0050</name>
</gene>